<name>A0A4S3JIL6_9EURO</name>
<keyword evidence="1" id="KW-0812">Transmembrane</keyword>
<accession>A0A4S3JIL6</accession>
<comment type="caution">
    <text evidence="2">The sequence shown here is derived from an EMBL/GenBank/DDBJ whole genome shotgun (WGS) entry which is preliminary data.</text>
</comment>
<dbReference type="STRING" id="1220188.A0A4S3JIL6"/>
<dbReference type="Proteomes" id="UP000308092">
    <property type="component" value="Unassembled WGS sequence"/>
</dbReference>
<evidence type="ECO:0000256" key="1">
    <source>
        <dbReference type="SAM" id="Phobius"/>
    </source>
</evidence>
<keyword evidence="1" id="KW-1133">Transmembrane helix</keyword>
<dbReference type="AlphaFoldDB" id="A0A4S3JIL6"/>
<dbReference type="VEuPathDB" id="FungiDB:EYZ11_005394"/>
<organism evidence="2 3">
    <name type="scientific">Aspergillus tanneri</name>
    <dbReference type="NCBI Taxonomy" id="1220188"/>
    <lineage>
        <taxon>Eukaryota</taxon>
        <taxon>Fungi</taxon>
        <taxon>Dikarya</taxon>
        <taxon>Ascomycota</taxon>
        <taxon>Pezizomycotina</taxon>
        <taxon>Eurotiomycetes</taxon>
        <taxon>Eurotiomycetidae</taxon>
        <taxon>Eurotiales</taxon>
        <taxon>Aspergillaceae</taxon>
        <taxon>Aspergillus</taxon>
        <taxon>Aspergillus subgen. Circumdati</taxon>
    </lineage>
</organism>
<dbReference type="EMBL" id="SOSA01000172">
    <property type="protein sequence ID" value="THC95110.1"/>
    <property type="molecule type" value="Genomic_DNA"/>
</dbReference>
<evidence type="ECO:0000313" key="2">
    <source>
        <dbReference type="EMBL" id="THC95110.1"/>
    </source>
</evidence>
<reference evidence="2 3" key="1">
    <citation type="submission" date="2019-03" db="EMBL/GenBank/DDBJ databases">
        <title>The genome sequence of a newly discovered highly antifungal drug resistant Aspergillus species, Aspergillus tanneri NIH 1004.</title>
        <authorList>
            <person name="Mounaud S."/>
            <person name="Singh I."/>
            <person name="Joardar V."/>
            <person name="Pakala S."/>
            <person name="Pakala S."/>
            <person name="Venepally P."/>
            <person name="Hoover J."/>
            <person name="Nierman W."/>
            <person name="Chung J."/>
            <person name="Losada L."/>
        </authorList>
    </citation>
    <scope>NUCLEOTIDE SEQUENCE [LARGE SCALE GENOMIC DNA]</scope>
    <source>
        <strain evidence="2 3">NIH1004</strain>
    </source>
</reference>
<feature type="transmembrane region" description="Helical" evidence="1">
    <location>
        <begin position="57"/>
        <end position="75"/>
    </location>
</feature>
<evidence type="ECO:0000313" key="3">
    <source>
        <dbReference type="Proteomes" id="UP000308092"/>
    </source>
</evidence>
<proteinExistence type="predicted"/>
<keyword evidence="3" id="KW-1185">Reference proteome</keyword>
<keyword evidence="1" id="KW-0472">Membrane</keyword>
<sequence length="118" mass="13279">MYDISQVTIPWDNMDPECLQQPRKWNTPGVCIAILFGKQEADLAMKAPNTDIECPRVPTILAAIVGFVIPFVPALQGALHFARPAGSFVGFLAAELLIYCIQQQIVKMLYIWLFKVWL</sequence>
<protein>
    <submittedName>
        <fullName evidence="2">Uncharacterized protein</fullName>
    </submittedName>
</protein>
<gene>
    <name evidence="2" type="ORF">EYZ11_005394</name>
</gene>